<sequence length="177" mass="19621">MVMILSDSQAAAQTVSNLSKGAPPTPRSGIEAEIKRTLVNSTDFKDVRISWGRGHIGIKGIEKAEPEAIFESCLGNLTGTGQDAHLRMEGAWRVLGLGTRRLEMSQGLLNFFAATEVPRSHRKLFTESLETSRLVPRPRGYAPLPIRKEARTKAGFGIRKCEWGRQALSAYNWLRTD</sequence>
<evidence type="ECO:0000313" key="1">
    <source>
        <dbReference type="EMBL" id="RPB19969.1"/>
    </source>
</evidence>
<proteinExistence type="predicted"/>
<gene>
    <name evidence="1" type="ORF">L211DRAFT_852760</name>
</gene>
<organism evidence="1 2">
    <name type="scientific">Terfezia boudieri ATCC MYA-4762</name>
    <dbReference type="NCBI Taxonomy" id="1051890"/>
    <lineage>
        <taxon>Eukaryota</taxon>
        <taxon>Fungi</taxon>
        <taxon>Dikarya</taxon>
        <taxon>Ascomycota</taxon>
        <taxon>Pezizomycotina</taxon>
        <taxon>Pezizomycetes</taxon>
        <taxon>Pezizales</taxon>
        <taxon>Pezizaceae</taxon>
        <taxon>Terfezia</taxon>
    </lineage>
</organism>
<keyword evidence="2" id="KW-1185">Reference proteome</keyword>
<dbReference type="EMBL" id="ML121580">
    <property type="protein sequence ID" value="RPB19969.1"/>
    <property type="molecule type" value="Genomic_DNA"/>
</dbReference>
<reference evidence="1 2" key="1">
    <citation type="journal article" date="2018" name="Nat. Ecol. Evol.">
        <title>Pezizomycetes genomes reveal the molecular basis of ectomycorrhizal truffle lifestyle.</title>
        <authorList>
            <person name="Murat C."/>
            <person name="Payen T."/>
            <person name="Noel B."/>
            <person name="Kuo A."/>
            <person name="Morin E."/>
            <person name="Chen J."/>
            <person name="Kohler A."/>
            <person name="Krizsan K."/>
            <person name="Balestrini R."/>
            <person name="Da Silva C."/>
            <person name="Montanini B."/>
            <person name="Hainaut M."/>
            <person name="Levati E."/>
            <person name="Barry K.W."/>
            <person name="Belfiori B."/>
            <person name="Cichocki N."/>
            <person name="Clum A."/>
            <person name="Dockter R.B."/>
            <person name="Fauchery L."/>
            <person name="Guy J."/>
            <person name="Iotti M."/>
            <person name="Le Tacon F."/>
            <person name="Lindquist E.A."/>
            <person name="Lipzen A."/>
            <person name="Malagnac F."/>
            <person name="Mello A."/>
            <person name="Molinier V."/>
            <person name="Miyauchi S."/>
            <person name="Poulain J."/>
            <person name="Riccioni C."/>
            <person name="Rubini A."/>
            <person name="Sitrit Y."/>
            <person name="Splivallo R."/>
            <person name="Traeger S."/>
            <person name="Wang M."/>
            <person name="Zifcakova L."/>
            <person name="Wipf D."/>
            <person name="Zambonelli A."/>
            <person name="Paolocci F."/>
            <person name="Nowrousian M."/>
            <person name="Ottonello S."/>
            <person name="Baldrian P."/>
            <person name="Spatafora J.W."/>
            <person name="Henrissat B."/>
            <person name="Nagy L.G."/>
            <person name="Aury J.M."/>
            <person name="Wincker P."/>
            <person name="Grigoriev I.V."/>
            <person name="Bonfante P."/>
            <person name="Martin F.M."/>
        </authorList>
    </citation>
    <scope>NUCLEOTIDE SEQUENCE [LARGE SCALE GENOMIC DNA]</scope>
    <source>
        <strain evidence="1 2">ATCC MYA-4762</strain>
    </source>
</reference>
<evidence type="ECO:0000313" key="2">
    <source>
        <dbReference type="Proteomes" id="UP000267821"/>
    </source>
</evidence>
<name>A0A3N4LER8_9PEZI</name>
<dbReference type="InParanoid" id="A0A3N4LER8"/>
<accession>A0A3N4LER8</accession>
<protein>
    <submittedName>
        <fullName evidence="1">Uncharacterized protein</fullName>
    </submittedName>
</protein>
<dbReference type="AlphaFoldDB" id="A0A3N4LER8"/>
<dbReference type="Proteomes" id="UP000267821">
    <property type="component" value="Unassembled WGS sequence"/>
</dbReference>